<evidence type="ECO:0000313" key="11">
    <source>
        <dbReference type="Proteomes" id="UP000241074"/>
    </source>
</evidence>
<feature type="domain" description="O-GlcNAc transferase C-terminal" evidence="9">
    <location>
        <begin position="297"/>
        <end position="456"/>
    </location>
</feature>
<evidence type="ECO:0000256" key="4">
    <source>
        <dbReference type="ARBA" id="ARBA00022676"/>
    </source>
</evidence>
<dbReference type="PANTHER" id="PTHR44835">
    <property type="entry name" value="UDP-N-ACETYLGLUCOSAMINE--PEPTIDE N-ACETYLGLUCOSAMINYLTRANSFERASE SPINDLY-RELATED"/>
    <property type="match status" value="1"/>
</dbReference>
<evidence type="ECO:0000256" key="7">
    <source>
        <dbReference type="ARBA" id="ARBA00022803"/>
    </source>
</evidence>
<feature type="domain" description="O-GlcNAc transferase C-terminal" evidence="9">
    <location>
        <begin position="118"/>
        <end position="252"/>
    </location>
</feature>
<dbReference type="Gene3D" id="3.40.50.11380">
    <property type="match status" value="1"/>
</dbReference>
<keyword evidence="11" id="KW-1185">Reference proteome</keyword>
<dbReference type="KEGG" id="xba:C7S18_07235"/>
<dbReference type="SUPFAM" id="SSF48452">
    <property type="entry name" value="TPR-like"/>
    <property type="match status" value="1"/>
</dbReference>
<dbReference type="RefSeq" id="WP_106890926.1">
    <property type="nucleotide sequence ID" value="NZ_CP027860.1"/>
</dbReference>
<accession>A0A2P1PQ83</accession>
<comment type="pathway">
    <text evidence="1">Protein modification; protein glycosylation.</text>
</comment>
<evidence type="ECO:0000256" key="6">
    <source>
        <dbReference type="ARBA" id="ARBA00022737"/>
    </source>
</evidence>
<dbReference type="EC" id="2.4.1.255" evidence="3"/>
<dbReference type="Proteomes" id="UP000241074">
    <property type="component" value="Chromosome"/>
</dbReference>
<dbReference type="InterPro" id="IPR011990">
    <property type="entry name" value="TPR-like_helical_dom_sf"/>
</dbReference>
<name>A0A2P1PQ83_9GAMM</name>
<reference evidence="10 11" key="1">
    <citation type="submission" date="2018-03" db="EMBL/GenBank/DDBJ databases">
        <title>Ahniella affigens gen. nov., sp. nov., a gammaproteobacterium isolated from sandy soil near a stream.</title>
        <authorList>
            <person name="Ko Y."/>
            <person name="Kim J.-H."/>
        </authorList>
    </citation>
    <scope>NUCLEOTIDE SEQUENCE [LARGE SCALE GENOMIC DNA]</scope>
    <source>
        <strain evidence="10 11">D13</strain>
    </source>
</reference>
<dbReference type="PANTHER" id="PTHR44835:SF1">
    <property type="entry name" value="PROTEIN O-GLCNAC TRANSFERASE"/>
    <property type="match status" value="1"/>
</dbReference>
<evidence type="ECO:0000256" key="2">
    <source>
        <dbReference type="ARBA" id="ARBA00005386"/>
    </source>
</evidence>
<evidence type="ECO:0000256" key="5">
    <source>
        <dbReference type="ARBA" id="ARBA00022679"/>
    </source>
</evidence>
<evidence type="ECO:0000259" key="9">
    <source>
        <dbReference type="Pfam" id="PF13844"/>
    </source>
</evidence>
<evidence type="ECO:0000313" key="10">
    <source>
        <dbReference type="EMBL" id="AVP97001.1"/>
    </source>
</evidence>
<dbReference type="PROSITE" id="PS50005">
    <property type="entry name" value="TPR"/>
    <property type="match status" value="1"/>
</dbReference>
<dbReference type="SUPFAM" id="SSF53756">
    <property type="entry name" value="UDP-Glycosyltransferase/glycogen phosphorylase"/>
    <property type="match status" value="1"/>
</dbReference>
<dbReference type="InterPro" id="IPR029489">
    <property type="entry name" value="OGT/SEC/SPY_C"/>
</dbReference>
<evidence type="ECO:0000256" key="3">
    <source>
        <dbReference type="ARBA" id="ARBA00011970"/>
    </source>
</evidence>
<dbReference type="Gene3D" id="1.25.40.10">
    <property type="entry name" value="Tetratricopeptide repeat domain"/>
    <property type="match status" value="2"/>
</dbReference>
<keyword evidence="6" id="KW-0677">Repeat</keyword>
<comment type="similarity">
    <text evidence="2">Belongs to the glycosyltransferase 41 family. O-GlcNAc transferase subfamily.</text>
</comment>
<proteinExistence type="inferred from homology"/>
<dbReference type="InterPro" id="IPR019734">
    <property type="entry name" value="TPR_rpt"/>
</dbReference>
<protein>
    <recommendedName>
        <fullName evidence="3">protein O-GlcNAc transferase</fullName>
        <ecNumber evidence="3">2.4.1.255</ecNumber>
    </recommendedName>
</protein>
<sequence length="564" mass="61719">MDLMQAFEHAALNVARWELDQAEQRLRQIVAEAPHAAPRAHAELAIALSLQGRGPDALAEIEKAVALAPHDATILQNQLILEKLREPEAPARFLDLHRAFGARFTPAGGCLAEARAIDPNKKLKTAYLGVDAHTALKRFMPILAEHHDRSRFDLVFCHGLADLPALEAARARWPHVHHVATRDISARHYARALAHLGIDIAVDLSGHGLGGTLQALAYRPALLQVTWLDYVAGTGVPAIDFRVADAVTDPDDNRSTEPVLRLPFAQWCAVPPPEPADQPQADDQRPPTLGLINVTVKLSARLLNWAARILERVPEARLLVLGLTGQQARAHALSLLPEALHARIDLFDRVDEATYHELVATVDLCLDPPVFSGATSTLDALAAGIPVLSCPGHLPHTRSSASILETLNLQPWIAATDDALIDQAVQMLEHVELMRGRRHSLREQVLASSLHQGPTFVAALEQLLAEAWSSKAQHHQARSAAQWVQAVNAAIQAQSPQQAIYALEGLTLYQAPDGLLRRLAIAYNQLGVQWLKHGARFEAARHFEMALEIDPQQADAAHNLQQCR</sequence>
<keyword evidence="7 8" id="KW-0802">TPR repeat</keyword>
<keyword evidence="5" id="KW-0808">Transferase</keyword>
<dbReference type="EMBL" id="CP027860">
    <property type="protein sequence ID" value="AVP97001.1"/>
    <property type="molecule type" value="Genomic_DNA"/>
</dbReference>
<evidence type="ECO:0000256" key="1">
    <source>
        <dbReference type="ARBA" id="ARBA00004922"/>
    </source>
</evidence>
<feature type="repeat" description="TPR" evidence="8">
    <location>
        <begin position="520"/>
        <end position="553"/>
    </location>
</feature>
<dbReference type="InterPro" id="IPR051939">
    <property type="entry name" value="Glycosyltr_41/O-GlcNAc_trsf"/>
</dbReference>
<dbReference type="Gene3D" id="3.40.50.2000">
    <property type="entry name" value="Glycogen Phosphorylase B"/>
    <property type="match status" value="1"/>
</dbReference>
<dbReference type="Pfam" id="PF13844">
    <property type="entry name" value="Glyco_transf_41"/>
    <property type="match status" value="2"/>
</dbReference>
<organism evidence="10 11">
    <name type="scientific">Ahniella affigens</name>
    <dbReference type="NCBI Taxonomy" id="2021234"/>
    <lineage>
        <taxon>Bacteria</taxon>
        <taxon>Pseudomonadati</taxon>
        <taxon>Pseudomonadota</taxon>
        <taxon>Gammaproteobacteria</taxon>
        <taxon>Lysobacterales</taxon>
        <taxon>Rhodanobacteraceae</taxon>
        <taxon>Ahniella</taxon>
    </lineage>
</organism>
<dbReference type="OrthoDB" id="255821at2"/>
<dbReference type="SMART" id="SM00028">
    <property type="entry name" value="TPR"/>
    <property type="match status" value="2"/>
</dbReference>
<keyword evidence="4" id="KW-0328">Glycosyltransferase</keyword>
<gene>
    <name evidence="10" type="ORF">C7S18_07235</name>
</gene>
<dbReference type="AlphaFoldDB" id="A0A2P1PQ83"/>
<dbReference type="GO" id="GO:0097363">
    <property type="term" value="F:protein O-acetylglucosaminyltransferase activity"/>
    <property type="evidence" value="ECO:0007669"/>
    <property type="project" value="UniProtKB-EC"/>
</dbReference>
<evidence type="ECO:0000256" key="8">
    <source>
        <dbReference type="PROSITE-ProRule" id="PRU00339"/>
    </source>
</evidence>
<reference evidence="10 11" key="2">
    <citation type="submission" date="2018-03" db="EMBL/GenBank/DDBJ databases">
        <authorList>
            <person name="Keele B.F."/>
        </authorList>
    </citation>
    <scope>NUCLEOTIDE SEQUENCE [LARGE SCALE GENOMIC DNA]</scope>
    <source>
        <strain evidence="10 11">D13</strain>
    </source>
</reference>